<dbReference type="AlphaFoldDB" id="A0A0F9P881"/>
<dbReference type="EMBL" id="LAZR01002588">
    <property type="protein sequence ID" value="KKN28100.1"/>
    <property type="molecule type" value="Genomic_DNA"/>
</dbReference>
<gene>
    <name evidence="1" type="ORF">LCGC14_0857680</name>
</gene>
<proteinExistence type="predicted"/>
<reference evidence="1" key="1">
    <citation type="journal article" date="2015" name="Nature">
        <title>Complex archaea that bridge the gap between prokaryotes and eukaryotes.</title>
        <authorList>
            <person name="Spang A."/>
            <person name="Saw J.H."/>
            <person name="Jorgensen S.L."/>
            <person name="Zaremba-Niedzwiedzka K."/>
            <person name="Martijn J."/>
            <person name="Lind A.E."/>
            <person name="van Eijk R."/>
            <person name="Schleper C."/>
            <person name="Guy L."/>
            <person name="Ettema T.J."/>
        </authorList>
    </citation>
    <scope>NUCLEOTIDE SEQUENCE</scope>
</reference>
<sequence>MKFPSNSNVFKGKYMFVLGSNWQLSIAELDNYLKNSKNKGKIIDYSANVAIVEFESLHLNELYVNKLMEI</sequence>
<protein>
    <submittedName>
        <fullName evidence="1">Uncharacterized protein</fullName>
    </submittedName>
</protein>
<evidence type="ECO:0000313" key="1">
    <source>
        <dbReference type="EMBL" id="KKN28100.1"/>
    </source>
</evidence>
<organism evidence="1">
    <name type="scientific">marine sediment metagenome</name>
    <dbReference type="NCBI Taxonomy" id="412755"/>
    <lineage>
        <taxon>unclassified sequences</taxon>
        <taxon>metagenomes</taxon>
        <taxon>ecological metagenomes</taxon>
    </lineage>
</organism>
<feature type="non-terminal residue" evidence="1">
    <location>
        <position position="70"/>
    </location>
</feature>
<name>A0A0F9P881_9ZZZZ</name>
<accession>A0A0F9P881</accession>
<comment type="caution">
    <text evidence="1">The sequence shown here is derived from an EMBL/GenBank/DDBJ whole genome shotgun (WGS) entry which is preliminary data.</text>
</comment>